<feature type="domain" description="TFIIS central" evidence="12">
    <location>
        <begin position="138"/>
        <end position="250"/>
    </location>
</feature>
<dbReference type="InterPro" id="IPR017923">
    <property type="entry name" value="TFIIS_N"/>
</dbReference>
<dbReference type="PROSITE" id="PS51319">
    <property type="entry name" value="TFIIS_N"/>
    <property type="match status" value="1"/>
</dbReference>
<dbReference type="OrthoDB" id="44867at2759"/>
<dbReference type="GO" id="GO:0031440">
    <property type="term" value="P:regulation of mRNA 3'-end processing"/>
    <property type="evidence" value="ECO:0007669"/>
    <property type="project" value="TreeGrafter"/>
</dbReference>
<comment type="function">
    <text evidence="8">Necessary for efficient RNA polymerase II transcription elongation past template-encoded arresting sites.</text>
</comment>
<keyword evidence="5 7" id="KW-0539">Nucleus</keyword>
<feature type="domain" description="TFIIS N-terminal" evidence="11">
    <location>
        <begin position="4"/>
        <end position="80"/>
    </location>
</feature>
<evidence type="ECO:0000256" key="2">
    <source>
        <dbReference type="ARBA" id="ARBA00022723"/>
    </source>
</evidence>
<dbReference type="PROSITE" id="PS00466">
    <property type="entry name" value="ZF_TFIIS_1"/>
    <property type="match status" value="1"/>
</dbReference>
<dbReference type="PROSITE" id="PS51133">
    <property type="entry name" value="ZF_TFIIS_2"/>
    <property type="match status" value="1"/>
</dbReference>
<feature type="region of interest" description="Disordered" evidence="9">
    <location>
        <begin position="79"/>
        <end position="133"/>
    </location>
</feature>
<dbReference type="InterPro" id="IPR003618">
    <property type="entry name" value="TFIIS_cen_dom"/>
</dbReference>
<dbReference type="Pfam" id="PF01096">
    <property type="entry name" value="Zn_ribbon_TFIIS"/>
    <property type="match status" value="1"/>
</dbReference>
<dbReference type="PANTHER" id="PTHR11477:SF0">
    <property type="entry name" value="IP08861P-RELATED"/>
    <property type="match status" value="1"/>
</dbReference>
<feature type="compositionally biased region" description="Low complexity" evidence="9">
    <location>
        <begin position="91"/>
        <end position="102"/>
    </location>
</feature>
<dbReference type="SMART" id="SM00510">
    <property type="entry name" value="TFS2M"/>
    <property type="match status" value="1"/>
</dbReference>
<dbReference type="Gene3D" id="2.20.25.10">
    <property type="match status" value="1"/>
</dbReference>
<evidence type="ECO:0000259" key="10">
    <source>
        <dbReference type="PROSITE" id="PS51133"/>
    </source>
</evidence>
<dbReference type="SMART" id="SM00440">
    <property type="entry name" value="ZnF_C2C2"/>
    <property type="match status" value="1"/>
</dbReference>
<dbReference type="SMART" id="SM00509">
    <property type="entry name" value="TFS2N"/>
    <property type="match status" value="1"/>
</dbReference>
<dbReference type="SUPFAM" id="SSF46942">
    <property type="entry name" value="Elongation factor TFIIS domain 2"/>
    <property type="match status" value="1"/>
</dbReference>
<keyword evidence="3 6" id="KW-0863">Zinc-finger</keyword>
<feature type="domain" description="TFIIS-type" evidence="10">
    <location>
        <begin position="253"/>
        <end position="293"/>
    </location>
</feature>
<keyword evidence="13" id="KW-0251">Elongation factor</keyword>
<dbReference type="AlphaFoldDB" id="A0A0C4E5D7"/>
<dbReference type="OMA" id="RFVVMTH"/>
<evidence type="ECO:0000256" key="1">
    <source>
        <dbReference type="ARBA" id="ARBA00004123"/>
    </source>
</evidence>
<dbReference type="PANTHER" id="PTHR11477">
    <property type="entry name" value="TRANSCRIPTION FACTOR S-II ZINC FINGER DOMAIN-CONTAINING PROTEIN"/>
    <property type="match status" value="1"/>
</dbReference>
<dbReference type="InterPro" id="IPR035100">
    <property type="entry name" value="TF_IIS-typ"/>
</dbReference>
<dbReference type="NCBIfam" id="TIGR01385">
    <property type="entry name" value="TFSII"/>
    <property type="match status" value="1"/>
</dbReference>
<dbReference type="FunFam" id="1.10.472.30:FF:000003">
    <property type="entry name" value="Transcription elongation factor S-II"/>
    <property type="match status" value="1"/>
</dbReference>
<evidence type="ECO:0000256" key="5">
    <source>
        <dbReference type="ARBA" id="ARBA00023242"/>
    </source>
</evidence>
<dbReference type="EMBL" id="ADBL01001863">
    <property type="status" value="NOT_ANNOTATED_CDS"/>
    <property type="molecule type" value="Genomic_DNA"/>
</dbReference>
<dbReference type="Gene3D" id="1.20.930.10">
    <property type="entry name" value="Conserved domain common to transcription factors TFIIS, elongin A, CRSP70"/>
    <property type="match status" value="1"/>
</dbReference>
<dbReference type="InterPro" id="IPR006289">
    <property type="entry name" value="TFSII"/>
</dbReference>
<keyword evidence="15" id="KW-1185">Reference proteome</keyword>
<dbReference type="InterPro" id="IPR035441">
    <property type="entry name" value="TFIIS/LEDGF_dom_sf"/>
</dbReference>
<dbReference type="InterPro" id="IPR003617">
    <property type="entry name" value="TFIIS/CRSP70_N_sub"/>
</dbReference>
<evidence type="ECO:0000313" key="13">
    <source>
        <dbReference type="EMBL" id="KLU88718.1"/>
    </source>
</evidence>
<reference evidence="14" key="5">
    <citation type="submission" date="2015-06" db="UniProtKB">
        <authorList>
            <consortium name="EnsemblFungi"/>
        </authorList>
    </citation>
    <scope>IDENTIFICATION</scope>
    <source>
        <strain evidence="14">ATCC 64411</strain>
    </source>
</reference>
<evidence type="ECO:0000313" key="14">
    <source>
        <dbReference type="EnsemblFungi" id="MAPG_07703T0"/>
    </source>
</evidence>
<dbReference type="PIRSF" id="PIRSF006704">
    <property type="entry name" value="TF_IIS"/>
    <property type="match status" value="1"/>
</dbReference>
<dbReference type="GO" id="GO:0006368">
    <property type="term" value="P:transcription elongation by RNA polymerase II"/>
    <property type="evidence" value="ECO:0007669"/>
    <property type="project" value="InterPro"/>
</dbReference>
<organism evidence="14 15">
    <name type="scientific">Magnaporthiopsis poae (strain ATCC 64411 / 73-15)</name>
    <name type="common">Kentucky bluegrass fungus</name>
    <name type="synonym">Magnaporthe poae</name>
    <dbReference type="NCBI Taxonomy" id="644358"/>
    <lineage>
        <taxon>Eukaryota</taxon>
        <taxon>Fungi</taxon>
        <taxon>Dikarya</taxon>
        <taxon>Ascomycota</taxon>
        <taxon>Pezizomycotina</taxon>
        <taxon>Sordariomycetes</taxon>
        <taxon>Sordariomycetidae</taxon>
        <taxon>Magnaporthales</taxon>
        <taxon>Magnaporthaceae</taxon>
        <taxon>Magnaporthiopsis</taxon>
    </lineage>
</organism>
<dbReference type="GO" id="GO:0008270">
    <property type="term" value="F:zinc ion binding"/>
    <property type="evidence" value="ECO:0007669"/>
    <property type="project" value="UniProtKB-UniRule"/>
</dbReference>
<keyword evidence="4 8" id="KW-0862">Zinc</keyword>
<evidence type="ECO:0000256" key="6">
    <source>
        <dbReference type="PROSITE-ProRule" id="PRU00472"/>
    </source>
</evidence>
<reference evidence="13" key="1">
    <citation type="submission" date="2010-05" db="EMBL/GenBank/DDBJ databases">
        <title>The Genome Sequence of Magnaporthe poae strain ATCC 64411.</title>
        <authorList>
            <consortium name="The Broad Institute Genome Sequencing Platform"/>
            <consortium name="Broad Institute Genome Sequencing Center for Infectious Disease"/>
            <person name="Ma L.-J."/>
            <person name="Dead R."/>
            <person name="Young S."/>
            <person name="Zeng Q."/>
            <person name="Koehrsen M."/>
            <person name="Alvarado L."/>
            <person name="Berlin A."/>
            <person name="Chapman S.B."/>
            <person name="Chen Z."/>
            <person name="Freedman E."/>
            <person name="Gellesch M."/>
            <person name="Goldberg J."/>
            <person name="Griggs A."/>
            <person name="Gujja S."/>
            <person name="Heilman E.R."/>
            <person name="Heiman D."/>
            <person name="Hepburn T."/>
            <person name="Howarth C."/>
            <person name="Jen D."/>
            <person name="Larson L."/>
            <person name="Mehta T."/>
            <person name="Neiman D."/>
            <person name="Pearson M."/>
            <person name="Roberts A."/>
            <person name="Saif S."/>
            <person name="Shea T."/>
            <person name="Shenoy N."/>
            <person name="Sisk P."/>
            <person name="Stolte C."/>
            <person name="Sykes S."/>
            <person name="Walk T."/>
            <person name="White J."/>
            <person name="Yandava C."/>
            <person name="Haas B."/>
            <person name="Nusbaum C."/>
            <person name="Birren B."/>
        </authorList>
    </citation>
    <scope>NUCLEOTIDE SEQUENCE</scope>
    <source>
        <strain evidence="13">ATCC 64411</strain>
    </source>
</reference>
<dbReference type="GO" id="GO:0001139">
    <property type="term" value="F:RNA polymerase II complex recruiting activity"/>
    <property type="evidence" value="ECO:0007669"/>
    <property type="project" value="TreeGrafter"/>
</dbReference>
<dbReference type="GO" id="GO:0003746">
    <property type="term" value="F:translation elongation factor activity"/>
    <property type="evidence" value="ECO:0007669"/>
    <property type="project" value="UniProtKB-KW"/>
</dbReference>
<keyword evidence="8" id="KW-0804">Transcription</keyword>
<dbReference type="GO" id="GO:0031564">
    <property type="term" value="P:transcription antitermination"/>
    <property type="evidence" value="ECO:0007669"/>
    <property type="project" value="TreeGrafter"/>
</dbReference>
<keyword evidence="8" id="KW-0238">DNA-binding</keyword>
<dbReference type="EnsemblFungi" id="MAPG_07703T0">
    <property type="protein sequence ID" value="MAPG_07703T0"/>
    <property type="gene ID" value="MAPG_07703"/>
</dbReference>
<dbReference type="InterPro" id="IPR001222">
    <property type="entry name" value="Znf_TFIIS"/>
</dbReference>
<dbReference type="eggNOG" id="KOG1105">
    <property type="taxonomic scope" value="Eukaryota"/>
</dbReference>
<evidence type="ECO:0000256" key="8">
    <source>
        <dbReference type="RuleBase" id="RU368078"/>
    </source>
</evidence>
<dbReference type="SUPFAM" id="SSF57783">
    <property type="entry name" value="Zinc beta-ribbon"/>
    <property type="match status" value="1"/>
</dbReference>
<evidence type="ECO:0000256" key="4">
    <source>
        <dbReference type="ARBA" id="ARBA00022833"/>
    </source>
</evidence>
<reference evidence="13" key="3">
    <citation type="submission" date="2011-03" db="EMBL/GenBank/DDBJ databases">
        <title>Annotation of Magnaporthe poae ATCC 64411.</title>
        <authorList>
            <person name="Ma L.-J."/>
            <person name="Dead R."/>
            <person name="Young S.K."/>
            <person name="Zeng Q."/>
            <person name="Gargeya S."/>
            <person name="Fitzgerald M."/>
            <person name="Haas B."/>
            <person name="Abouelleil A."/>
            <person name="Alvarado L."/>
            <person name="Arachchi H.M."/>
            <person name="Berlin A."/>
            <person name="Brown A."/>
            <person name="Chapman S.B."/>
            <person name="Chen Z."/>
            <person name="Dunbar C."/>
            <person name="Freedman E."/>
            <person name="Gearin G."/>
            <person name="Gellesch M."/>
            <person name="Goldberg J."/>
            <person name="Griggs A."/>
            <person name="Gujja S."/>
            <person name="Heiman D."/>
            <person name="Howarth C."/>
            <person name="Larson L."/>
            <person name="Lui A."/>
            <person name="MacDonald P.J.P."/>
            <person name="Mehta T."/>
            <person name="Montmayeur A."/>
            <person name="Murphy C."/>
            <person name="Neiman D."/>
            <person name="Pearson M."/>
            <person name="Priest M."/>
            <person name="Roberts A."/>
            <person name="Saif S."/>
            <person name="Shea T."/>
            <person name="Shenoy N."/>
            <person name="Sisk P."/>
            <person name="Stolte C."/>
            <person name="Sykes S."/>
            <person name="Yandava C."/>
            <person name="Wortman J."/>
            <person name="Nusbaum C."/>
            <person name="Birren B."/>
        </authorList>
    </citation>
    <scope>NUCLEOTIDE SEQUENCE</scope>
    <source>
        <strain evidence="13">ATCC 64411</strain>
    </source>
</reference>
<evidence type="ECO:0000256" key="7">
    <source>
        <dbReference type="PROSITE-ProRule" id="PRU00649"/>
    </source>
</evidence>
<dbReference type="InterPro" id="IPR036575">
    <property type="entry name" value="TFIIS_cen_dom_sf"/>
</dbReference>
<dbReference type="EMBL" id="GL876971">
    <property type="protein sequence ID" value="KLU88718.1"/>
    <property type="molecule type" value="Genomic_DNA"/>
</dbReference>
<dbReference type="FunFam" id="2.20.25.10:FF:000001">
    <property type="entry name" value="Probable Transcription elongation factor S-II"/>
    <property type="match status" value="1"/>
</dbReference>
<dbReference type="GO" id="GO:0005634">
    <property type="term" value="C:nucleus"/>
    <property type="evidence" value="ECO:0007669"/>
    <property type="project" value="UniProtKB-SubCell"/>
</dbReference>
<evidence type="ECO:0000259" key="11">
    <source>
        <dbReference type="PROSITE" id="PS51319"/>
    </source>
</evidence>
<name>A0A0C4E5D7_MAGP6</name>
<dbReference type="GO" id="GO:0000977">
    <property type="term" value="F:RNA polymerase II transcription regulatory region sequence-specific DNA binding"/>
    <property type="evidence" value="ECO:0007669"/>
    <property type="project" value="TreeGrafter"/>
</dbReference>
<dbReference type="Pfam" id="PF07500">
    <property type="entry name" value="TFIIS_M"/>
    <property type="match status" value="1"/>
</dbReference>
<feature type="compositionally biased region" description="Basic and acidic residues" evidence="9">
    <location>
        <begin position="119"/>
        <end position="133"/>
    </location>
</feature>
<dbReference type="Proteomes" id="UP000011715">
    <property type="component" value="Unassembled WGS sequence"/>
</dbReference>
<gene>
    <name evidence="13" type="ORF">MAPG_07703</name>
</gene>
<dbReference type="Pfam" id="PF08711">
    <property type="entry name" value="Med26"/>
    <property type="match status" value="1"/>
</dbReference>
<dbReference type="VEuPathDB" id="FungiDB:MAPG_07703"/>
<keyword evidence="13" id="KW-0648">Protein biosynthesis</keyword>
<evidence type="ECO:0000313" key="15">
    <source>
        <dbReference type="Proteomes" id="UP000011715"/>
    </source>
</evidence>
<dbReference type="PROSITE" id="PS51321">
    <property type="entry name" value="TFIIS_CENTRAL"/>
    <property type="match status" value="1"/>
</dbReference>
<reference evidence="14" key="4">
    <citation type="journal article" date="2015" name="G3 (Bethesda)">
        <title>Genome sequences of three phytopathogenic species of the Magnaporthaceae family of fungi.</title>
        <authorList>
            <person name="Okagaki L.H."/>
            <person name="Nunes C.C."/>
            <person name="Sailsbery J."/>
            <person name="Clay B."/>
            <person name="Brown D."/>
            <person name="John T."/>
            <person name="Oh Y."/>
            <person name="Young N."/>
            <person name="Fitzgerald M."/>
            <person name="Haas B.J."/>
            <person name="Zeng Q."/>
            <person name="Young S."/>
            <person name="Adiconis X."/>
            <person name="Fan L."/>
            <person name="Levin J.Z."/>
            <person name="Mitchell T.K."/>
            <person name="Okubara P.A."/>
            <person name="Farman M.L."/>
            <person name="Kohn L.M."/>
            <person name="Birren B."/>
            <person name="Ma L.-J."/>
            <person name="Dean R.A."/>
        </authorList>
    </citation>
    <scope>NUCLEOTIDE SEQUENCE</scope>
    <source>
        <strain evidence="14">ATCC 64411 / 73-15</strain>
    </source>
</reference>
<comment type="similarity">
    <text evidence="8">Belongs to the TFS-II family.</text>
</comment>
<evidence type="ECO:0000259" key="12">
    <source>
        <dbReference type="PROSITE" id="PS51321"/>
    </source>
</evidence>
<accession>A0A0C4E5D7</accession>
<dbReference type="CDD" id="cd13749">
    <property type="entry name" value="Zn-ribbon_TFIIS"/>
    <property type="match status" value="1"/>
</dbReference>
<sequence length="295" mass="32542">MDDKELQRSIKELVKAIPTEPPEVVIRLLENLKKASPSEDSLRATRAGVVVGKLRSNADKSIGRVAAEVVNKWKKSVEAEKAKKAGRGQGSSPAASPTTANAPAPPPTMKSSKPWTGDASKRKWDTDGVDKKRTSSATRDNIIGLLYNGLAYMSYAPIDDILVKAIEVESAAFKAFNGETAEYRTQMRSLHANLKANRELAKRVFAGDIATDRFVKMTSDELKSDHLKKKEEALEKENMKKAQVPMVERSISDALECGKCKQKKVSYTQAQTRSADEPMTTFCECTVCGNRWKFS</sequence>
<proteinExistence type="inferred from homology"/>
<keyword evidence="2 8" id="KW-0479">Metal-binding</keyword>
<dbReference type="STRING" id="644358.A0A0C4E5D7"/>
<evidence type="ECO:0000256" key="9">
    <source>
        <dbReference type="SAM" id="MobiDB-lite"/>
    </source>
</evidence>
<dbReference type="Gene3D" id="1.10.472.30">
    <property type="entry name" value="Transcription elongation factor S-II, central domain"/>
    <property type="match status" value="1"/>
</dbReference>
<keyword evidence="8" id="KW-0805">Transcription regulation</keyword>
<reference evidence="15" key="2">
    <citation type="submission" date="2010-05" db="EMBL/GenBank/DDBJ databases">
        <title>The genome sequence of Magnaporthe poae strain ATCC 64411.</title>
        <authorList>
            <person name="Ma L.-J."/>
            <person name="Dead R."/>
            <person name="Young S."/>
            <person name="Zeng Q."/>
            <person name="Koehrsen M."/>
            <person name="Alvarado L."/>
            <person name="Berlin A."/>
            <person name="Chapman S.B."/>
            <person name="Chen Z."/>
            <person name="Freedman E."/>
            <person name="Gellesch M."/>
            <person name="Goldberg J."/>
            <person name="Griggs A."/>
            <person name="Gujja S."/>
            <person name="Heilman E.R."/>
            <person name="Heiman D."/>
            <person name="Hepburn T."/>
            <person name="Howarth C."/>
            <person name="Jen D."/>
            <person name="Larson L."/>
            <person name="Mehta T."/>
            <person name="Neiman D."/>
            <person name="Pearson M."/>
            <person name="Roberts A."/>
            <person name="Saif S."/>
            <person name="Shea T."/>
            <person name="Shenoy N."/>
            <person name="Sisk P."/>
            <person name="Stolte C."/>
            <person name="Sykes S."/>
            <person name="Walk T."/>
            <person name="White J."/>
            <person name="Yandava C."/>
            <person name="Haas B."/>
            <person name="Nusbaum C."/>
            <person name="Birren B."/>
        </authorList>
    </citation>
    <scope>NUCLEOTIDE SEQUENCE [LARGE SCALE GENOMIC DNA]</scope>
    <source>
        <strain evidence="15">ATCC 64411 / 73-15</strain>
    </source>
</reference>
<dbReference type="SUPFAM" id="SSF47676">
    <property type="entry name" value="Conserved domain common to transcription factors TFIIS, elongin A, CRSP70"/>
    <property type="match status" value="1"/>
</dbReference>
<evidence type="ECO:0000256" key="3">
    <source>
        <dbReference type="ARBA" id="ARBA00022771"/>
    </source>
</evidence>
<dbReference type="GO" id="GO:0006362">
    <property type="term" value="P:transcription elongation by RNA polymerase I"/>
    <property type="evidence" value="ECO:0007669"/>
    <property type="project" value="TreeGrafter"/>
</dbReference>
<protein>
    <recommendedName>
        <fullName evidence="8">Transcription elongation factor</fullName>
    </recommendedName>
</protein>
<comment type="subcellular location">
    <subcellularLocation>
        <location evidence="1 7 8">Nucleus</location>
    </subcellularLocation>
</comment>